<protein>
    <submittedName>
        <fullName evidence="2">Uncharacterized protein</fullName>
    </submittedName>
</protein>
<dbReference type="AlphaFoldDB" id="A0AAP5T5Q7"/>
<reference evidence="2" key="1">
    <citation type="submission" date="2023-10" db="EMBL/GenBank/DDBJ databases">
        <title>Development of a sustainable strategy for remediation of hydrocarbon-contaminated territories based on the waste exchange concept.</title>
        <authorList>
            <person name="Krivoruchko A."/>
        </authorList>
    </citation>
    <scope>NUCLEOTIDE SEQUENCE</scope>
    <source>
        <strain evidence="2">IEGM 1325</strain>
    </source>
</reference>
<feature type="transmembrane region" description="Helical" evidence="1">
    <location>
        <begin position="54"/>
        <end position="77"/>
    </location>
</feature>
<sequence>MLNGINPDGLSGWSQISGWVVGTALVVLILAVGAGVVLAVWGRALFSPGGMRKGWTMVALAAVGATVLGAGTAGASWGAGLGTSELMPAGARPQSVAIEKNAPKQTCNRQAVRDFDDEDPKPSRRDREALLKRLAGDDVAVAGYEMGKDEGVSTDGIVSLKWYAQAVSTDGTADCSAANETATECSEIEVHINRLSGDIYTDAVVKVKAPGANCSAA</sequence>
<evidence type="ECO:0000313" key="2">
    <source>
        <dbReference type="EMBL" id="MDV7176064.1"/>
    </source>
</evidence>
<name>A0AAP5T5Q7_9MICC</name>
<keyword evidence="1" id="KW-1133">Transmembrane helix</keyword>
<keyword evidence="1" id="KW-0812">Transmembrane</keyword>
<dbReference type="RefSeq" id="WP_317676302.1">
    <property type="nucleotide sequence ID" value="NZ_JAWLUK010000001.1"/>
</dbReference>
<feature type="transmembrane region" description="Helical" evidence="1">
    <location>
        <begin position="16"/>
        <end position="42"/>
    </location>
</feature>
<dbReference type="EMBL" id="JAWLUK010000001">
    <property type="protein sequence ID" value="MDV7176064.1"/>
    <property type="molecule type" value="Genomic_DNA"/>
</dbReference>
<evidence type="ECO:0000256" key="1">
    <source>
        <dbReference type="SAM" id="Phobius"/>
    </source>
</evidence>
<proteinExistence type="predicted"/>
<evidence type="ECO:0000313" key="3">
    <source>
        <dbReference type="Proteomes" id="UP001185728"/>
    </source>
</evidence>
<keyword evidence="1" id="KW-0472">Membrane</keyword>
<dbReference type="Proteomes" id="UP001185728">
    <property type="component" value="Unassembled WGS sequence"/>
</dbReference>
<accession>A0AAP5T5Q7</accession>
<organism evidence="2 3">
    <name type="scientific">Micrococcus yunnanensis</name>
    <dbReference type="NCBI Taxonomy" id="566027"/>
    <lineage>
        <taxon>Bacteria</taxon>
        <taxon>Bacillati</taxon>
        <taxon>Actinomycetota</taxon>
        <taxon>Actinomycetes</taxon>
        <taxon>Micrococcales</taxon>
        <taxon>Micrococcaceae</taxon>
        <taxon>Micrococcus</taxon>
    </lineage>
</organism>
<comment type="caution">
    <text evidence="2">The sequence shown here is derived from an EMBL/GenBank/DDBJ whole genome shotgun (WGS) entry which is preliminary data.</text>
</comment>
<gene>
    <name evidence="2" type="ORF">R4064_00165</name>
</gene>